<dbReference type="PANTHER" id="PTHR21575">
    <property type="entry name" value="PROTEIN HID1"/>
    <property type="match status" value="1"/>
</dbReference>
<evidence type="ECO:0000313" key="3">
    <source>
        <dbReference type="Proteomes" id="UP000184330"/>
    </source>
</evidence>
<feature type="compositionally biased region" description="Acidic residues" evidence="1">
    <location>
        <begin position="647"/>
        <end position="657"/>
    </location>
</feature>
<feature type="region of interest" description="Disordered" evidence="1">
    <location>
        <begin position="873"/>
        <end position="906"/>
    </location>
</feature>
<organism evidence="2 3">
    <name type="scientific">Phialocephala subalpina</name>
    <dbReference type="NCBI Taxonomy" id="576137"/>
    <lineage>
        <taxon>Eukaryota</taxon>
        <taxon>Fungi</taxon>
        <taxon>Dikarya</taxon>
        <taxon>Ascomycota</taxon>
        <taxon>Pezizomycotina</taxon>
        <taxon>Leotiomycetes</taxon>
        <taxon>Helotiales</taxon>
        <taxon>Mollisiaceae</taxon>
        <taxon>Phialocephala</taxon>
        <taxon>Phialocephala fortinii species complex</taxon>
    </lineage>
</organism>
<evidence type="ECO:0000313" key="2">
    <source>
        <dbReference type="EMBL" id="CZR56346.1"/>
    </source>
</evidence>
<dbReference type="Pfam" id="PF12722">
    <property type="entry name" value="Hid1"/>
    <property type="match status" value="1"/>
</dbReference>
<accession>A0A1L7WU97</accession>
<dbReference type="InterPro" id="IPR026705">
    <property type="entry name" value="Hid-1/Ecm30"/>
</dbReference>
<sequence>MGASDSKLVFKKGIFRLSEDKVIPADDPYWASFWELPESTEDIFSLFSPNDIRRTRDTALENLETLILAITSRLFILRHHPSFPDPEFAPERDALNCIRILTRILPYIYEAEQLQGWEDTFFWGVRRKRTRKASLARDVLFDESQEELAKLEAAGEEFEEVKPLAEELIDTLIDMLFFADFTLPRPPNSKNKVTYAIWQSGVGCNTSIGTSKEFESNRTEILRLLLTLTSQSMYMSANLLPVQGVKAISYIVTCPDKQVVLSVLCSLLNTTLKYNPASWRVPYNVQVFKDPKQILVTYALQFLLTILLYPIPETDPAHAKKNFFRHFLGRLHRPQDFQFIVDGMTRILNQPLNASTSYIPGNTQATQKCTSEMIMLFWEITQCNKRFRSFIIDTGRSHDFLVLILFYAIEHKLDATKQGVVRMCVFLLQTLSVEPNFGKNLNKMFENQETLPPTIRLQNFNGTYADFLIHSIYNIITTSQGKLSAIYPALLAVINNIAAYLENLSASASAKLLQLFASMSSPSFLLATDSNHNLLQSLLESMNAIIEHQYISINMTPKGFVSRRNPNFVYAVLRNSTRFEALRSFTLESGQEEIERRNRRRKESIRDPGDLSESRRGSADSIRSPSLSHSRAPGLSDVPEDGTFAIGDDDDEDDDDEGHPTPAESTPTEQPSRASSVSSSVDDAVPIQLRGMSEKARGKMPAGMPSFSRQNSTTSLSSYATSRFSTNGSFEPTSDWIESWLPELPLHTILTLIDQLSTLLAEQRAATDHPSTNLLRSIQSAKIAGIEPSPIRIQYFEWSPLSLGWYESLLWGFVFTSEMQVAKGTVGVWNGTAIKLFRVETVAPTGPSLSSPRGAVDAVGSNIVSRIGNLNLRGVGGGTPQEGGGGERPPERPVLSRTGTGNGERHGLVRSAIV</sequence>
<feature type="compositionally biased region" description="Polar residues" evidence="1">
    <location>
        <begin position="663"/>
        <end position="673"/>
    </location>
</feature>
<reference evidence="2 3" key="1">
    <citation type="submission" date="2016-03" db="EMBL/GenBank/DDBJ databases">
        <authorList>
            <person name="Ploux O."/>
        </authorList>
    </citation>
    <scope>NUCLEOTIDE SEQUENCE [LARGE SCALE GENOMIC DNA]</scope>
    <source>
        <strain evidence="2 3">UAMH 11012</strain>
    </source>
</reference>
<feature type="compositionally biased region" description="Gly residues" evidence="1">
    <location>
        <begin position="874"/>
        <end position="887"/>
    </location>
</feature>
<gene>
    <name evidence="2" type="ORF">PAC_06234</name>
</gene>
<feature type="compositionally biased region" description="Low complexity" evidence="1">
    <location>
        <begin position="674"/>
        <end position="685"/>
    </location>
</feature>
<feature type="compositionally biased region" description="Basic and acidic residues" evidence="1">
    <location>
        <begin position="604"/>
        <end position="618"/>
    </location>
</feature>
<dbReference type="AlphaFoldDB" id="A0A1L7WU97"/>
<dbReference type="STRING" id="576137.A0A1L7WU97"/>
<evidence type="ECO:0000256" key="1">
    <source>
        <dbReference type="SAM" id="MobiDB-lite"/>
    </source>
</evidence>
<name>A0A1L7WU97_9HELO</name>
<dbReference type="Proteomes" id="UP000184330">
    <property type="component" value="Unassembled WGS sequence"/>
</dbReference>
<proteinExistence type="predicted"/>
<dbReference type="GO" id="GO:0000138">
    <property type="term" value="C:Golgi trans cisterna"/>
    <property type="evidence" value="ECO:0007669"/>
    <property type="project" value="TreeGrafter"/>
</dbReference>
<feature type="region of interest" description="Disordered" evidence="1">
    <location>
        <begin position="590"/>
        <end position="685"/>
    </location>
</feature>
<keyword evidence="3" id="KW-1185">Reference proteome</keyword>
<dbReference type="PANTHER" id="PTHR21575:SF12">
    <property type="entry name" value="PROTEIN HID1"/>
    <property type="match status" value="1"/>
</dbReference>
<dbReference type="GO" id="GO:0005797">
    <property type="term" value="C:Golgi medial cisterna"/>
    <property type="evidence" value="ECO:0007669"/>
    <property type="project" value="TreeGrafter"/>
</dbReference>
<dbReference type="GO" id="GO:0016020">
    <property type="term" value="C:membrane"/>
    <property type="evidence" value="ECO:0007669"/>
    <property type="project" value="TreeGrafter"/>
</dbReference>
<dbReference type="EMBL" id="FJOG01000008">
    <property type="protein sequence ID" value="CZR56346.1"/>
    <property type="molecule type" value="Genomic_DNA"/>
</dbReference>
<dbReference type="OrthoDB" id="432953at2759"/>
<protein>
    <submittedName>
        <fullName evidence="2">Related to proteins containing regions of low-complexity</fullName>
    </submittedName>
</protein>